<name>A0ABD1IV65_9TELE</name>
<evidence type="ECO:0000313" key="8">
    <source>
        <dbReference type="Proteomes" id="UP001591681"/>
    </source>
</evidence>
<evidence type="ECO:0000256" key="4">
    <source>
        <dbReference type="SAM" id="Phobius"/>
    </source>
</evidence>
<feature type="signal peptide" evidence="5">
    <location>
        <begin position="1"/>
        <end position="29"/>
    </location>
</feature>
<keyword evidence="8" id="KW-1185">Reference proteome</keyword>
<dbReference type="AlphaFoldDB" id="A0ABD1IV65"/>
<dbReference type="EMBL" id="JBHFQA010000023">
    <property type="protein sequence ID" value="KAL2078754.1"/>
    <property type="molecule type" value="Genomic_DNA"/>
</dbReference>
<accession>A0ABD1IV65</accession>
<dbReference type="InterPro" id="IPR032675">
    <property type="entry name" value="LRR_dom_sf"/>
</dbReference>
<dbReference type="InterPro" id="IPR003591">
    <property type="entry name" value="Leu-rich_rpt_typical-subtyp"/>
</dbReference>
<keyword evidence="3" id="KW-0677">Repeat</keyword>
<keyword evidence="4" id="KW-1133">Transmembrane helix</keyword>
<keyword evidence="4" id="KW-0472">Membrane</keyword>
<dbReference type="Pfam" id="PF00560">
    <property type="entry name" value="LRR_1"/>
    <property type="match status" value="1"/>
</dbReference>
<feature type="transmembrane region" description="Helical" evidence="4">
    <location>
        <begin position="223"/>
        <end position="244"/>
    </location>
</feature>
<evidence type="ECO:0000256" key="3">
    <source>
        <dbReference type="ARBA" id="ARBA00022737"/>
    </source>
</evidence>
<feature type="chain" id="PRO_5044780772" description="LRRNT domain-containing protein" evidence="5">
    <location>
        <begin position="30"/>
        <end position="276"/>
    </location>
</feature>
<evidence type="ECO:0000313" key="7">
    <source>
        <dbReference type="EMBL" id="KAL2078754.1"/>
    </source>
</evidence>
<dbReference type="SUPFAM" id="SSF52058">
    <property type="entry name" value="L domain-like"/>
    <property type="match status" value="1"/>
</dbReference>
<comment type="caution">
    <text evidence="7">The sequence shown here is derived from an EMBL/GenBank/DDBJ whole genome shotgun (WGS) entry which is preliminary data.</text>
</comment>
<dbReference type="PROSITE" id="PS51450">
    <property type="entry name" value="LRR"/>
    <property type="match status" value="1"/>
</dbReference>
<dbReference type="PANTHER" id="PTHR24369">
    <property type="entry name" value="ANTIGEN BSP, PUTATIVE-RELATED"/>
    <property type="match status" value="1"/>
</dbReference>
<keyword evidence="4" id="KW-0812">Transmembrane</keyword>
<keyword evidence="2 5" id="KW-0732">Signal</keyword>
<keyword evidence="1" id="KW-0433">Leucine-rich repeat</keyword>
<organism evidence="7 8">
    <name type="scientific">Coilia grayii</name>
    <name type="common">Gray's grenadier anchovy</name>
    <dbReference type="NCBI Taxonomy" id="363190"/>
    <lineage>
        <taxon>Eukaryota</taxon>
        <taxon>Metazoa</taxon>
        <taxon>Chordata</taxon>
        <taxon>Craniata</taxon>
        <taxon>Vertebrata</taxon>
        <taxon>Euteleostomi</taxon>
        <taxon>Actinopterygii</taxon>
        <taxon>Neopterygii</taxon>
        <taxon>Teleostei</taxon>
        <taxon>Clupei</taxon>
        <taxon>Clupeiformes</taxon>
        <taxon>Clupeoidei</taxon>
        <taxon>Engraulidae</taxon>
        <taxon>Coilinae</taxon>
        <taxon>Coilia</taxon>
    </lineage>
</organism>
<evidence type="ECO:0000259" key="6">
    <source>
        <dbReference type="SMART" id="SM00013"/>
    </source>
</evidence>
<dbReference type="InterPro" id="IPR050541">
    <property type="entry name" value="LRR_TM_domain-containing"/>
</dbReference>
<sequence length="276" mass="29138">MPFLPVWLPGRLSVAQVLLAALVLSSAGAGPKEPASTIGCPESCYCSTSPGGGAGVGAVGGDLAVRCSNQFLSAVPRNLPNATRRLYLDYNQLVSVPADAFLGLPLLAELDLSHNQLTLLEPGSLSALGPSLRSLDLSSNRLTTLDPEALGGLAAKANLTNNPWLCDCALQEAMPKLDLDPASLVDVVCAAAVPEEVDAKGKSFVLLAEEMDLCAGLKRTTDVAMFITMFGWFAMVISYLVYYVRANQEDARRHLAYLKSLPKGHGDESSTVSTMV</sequence>
<dbReference type="Proteomes" id="UP001591681">
    <property type="component" value="Unassembled WGS sequence"/>
</dbReference>
<dbReference type="InterPro" id="IPR000372">
    <property type="entry name" value="LRRNT"/>
</dbReference>
<evidence type="ECO:0000256" key="5">
    <source>
        <dbReference type="SAM" id="SignalP"/>
    </source>
</evidence>
<evidence type="ECO:0000256" key="1">
    <source>
        <dbReference type="ARBA" id="ARBA00022614"/>
    </source>
</evidence>
<dbReference type="PRINTS" id="PR00019">
    <property type="entry name" value="LEURICHRPT"/>
</dbReference>
<dbReference type="SMART" id="SM00013">
    <property type="entry name" value="LRRNT"/>
    <property type="match status" value="1"/>
</dbReference>
<feature type="domain" description="LRRNT" evidence="6">
    <location>
        <begin position="39"/>
        <end position="85"/>
    </location>
</feature>
<protein>
    <recommendedName>
        <fullName evidence="6">LRRNT domain-containing protein</fullName>
    </recommendedName>
</protein>
<dbReference type="InterPro" id="IPR001611">
    <property type="entry name" value="Leu-rich_rpt"/>
</dbReference>
<evidence type="ECO:0000256" key="2">
    <source>
        <dbReference type="ARBA" id="ARBA00022729"/>
    </source>
</evidence>
<dbReference type="SMART" id="SM00369">
    <property type="entry name" value="LRR_TYP"/>
    <property type="match status" value="3"/>
</dbReference>
<dbReference type="Pfam" id="PF13855">
    <property type="entry name" value="LRR_8"/>
    <property type="match status" value="1"/>
</dbReference>
<dbReference type="PANTHER" id="PTHR24369:SF217">
    <property type="entry name" value="LEUCINE-RICH REPEAT-CONTAINING PROTEIN 3B-LIKE"/>
    <property type="match status" value="1"/>
</dbReference>
<reference evidence="7 8" key="1">
    <citation type="submission" date="2024-09" db="EMBL/GenBank/DDBJ databases">
        <title>A chromosome-level genome assembly of Gray's grenadier anchovy, Coilia grayii.</title>
        <authorList>
            <person name="Fu Z."/>
        </authorList>
    </citation>
    <scope>NUCLEOTIDE SEQUENCE [LARGE SCALE GENOMIC DNA]</scope>
    <source>
        <strain evidence="7">G4</strain>
        <tissue evidence="7">Muscle</tissue>
    </source>
</reference>
<gene>
    <name evidence="7" type="ORF">ACEWY4_026439</name>
</gene>
<proteinExistence type="predicted"/>
<dbReference type="Gene3D" id="3.80.10.10">
    <property type="entry name" value="Ribonuclease Inhibitor"/>
    <property type="match status" value="1"/>
</dbReference>